<comment type="similarity">
    <text evidence="3 15">Belongs to the serpin family.</text>
</comment>
<dbReference type="Proteomes" id="UP000515152">
    <property type="component" value="Chromosome 13"/>
</dbReference>
<keyword evidence="18" id="KW-1185">Reference proteome</keyword>
<dbReference type="AlphaFoldDB" id="A0A6P3VEZ2"/>
<dbReference type="PRINTS" id="PR00654">
    <property type="entry name" value="ANGIOTENSNGN"/>
</dbReference>
<evidence type="ECO:0000256" key="4">
    <source>
        <dbReference type="ARBA" id="ARBA00015105"/>
    </source>
</evidence>
<comment type="function">
    <text evidence="12">Is a ligand for the G-protein coupled receptor MAS1. Has vasodilator and antidiuretic effects. Has an antithrombotic effect that involves MAS1-mediated release of nitric oxide from platelets.</text>
</comment>
<dbReference type="KEGG" id="char:105888588"/>
<dbReference type="RefSeq" id="XP_012669781.1">
    <property type="nucleotide sequence ID" value="XM_012814327.2"/>
</dbReference>
<keyword evidence="10" id="KW-0839">Vasoconstrictor</keyword>
<dbReference type="InterPro" id="IPR036186">
    <property type="entry name" value="Serpin_sf"/>
</dbReference>
<evidence type="ECO:0000256" key="9">
    <source>
        <dbReference type="ARBA" id="ARBA00023180"/>
    </source>
</evidence>
<evidence type="ECO:0000256" key="13">
    <source>
        <dbReference type="ARBA" id="ARBA00033182"/>
    </source>
</evidence>
<evidence type="ECO:0000256" key="11">
    <source>
        <dbReference type="ARBA" id="ARBA00029380"/>
    </source>
</evidence>
<comment type="subcellular location">
    <subcellularLocation>
        <location evidence="2">Secreted</location>
    </subcellularLocation>
</comment>
<keyword evidence="9" id="KW-0325">Glycoprotein</keyword>
<evidence type="ECO:0000313" key="18">
    <source>
        <dbReference type="Proteomes" id="UP000515152"/>
    </source>
</evidence>
<dbReference type="InterPro" id="IPR000227">
    <property type="entry name" value="Angiotensinogen"/>
</dbReference>
<dbReference type="GO" id="GO:0042981">
    <property type="term" value="P:regulation of apoptotic process"/>
    <property type="evidence" value="ECO:0007669"/>
    <property type="project" value="TreeGrafter"/>
</dbReference>
<dbReference type="FunFam" id="2.30.39.10:FF:000003">
    <property type="entry name" value="alpha-1-antitrypsin isoform X1"/>
    <property type="match status" value="1"/>
</dbReference>
<evidence type="ECO:0000256" key="16">
    <source>
        <dbReference type="SAM" id="SignalP"/>
    </source>
</evidence>
<organism evidence="18 19">
    <name type="scientific">Clupea harengus</name>
    <name type="common">Atlantic herring</name>
    <dbReference type="NCBI Taxonomy" id="7950"/>
    <lineage>
        <taxon>Eukaryota</taxon>
        <taxon>Metazoa</taxon>
        <taxon>Chordata</taxon>
        <taxon>Craniata</taxon>
        <taxon>Vertebrata</taxon>
        <taxon>Euteleostomi</taxon>
        <taxon>Actinopterygii</taxon>
        <taxon>Neopterygii</taxon>
        <taxon>Teleostei</taxon>
        <taxon>Clupei</taxon>
        <taxon>Clupeiformes</taxon>
        <taxon>Clupeoidei</taxon>
        <taxon>Clupeidae</taxon>
        <taxon>Clupea</taxon>
    </lineage>
</organism>
<evidence type="ECO:0000256" key="6">
    <source>
        <dbReference type="ARBA" id="ARBA00022729"/>
    </source>
</evidence>
<keyword evidence="8" id="KW-1015">Disulfide bond</keyword>
<comment type="function">
    <text evidence="1">Essential component of the renin-angiotensin system (RAS), a potent regulator of blood pressure, body fluid and electrolyte homeostasis.</text>
</comment>
<evidence type="ECO:0000256" key="12">
    <source>
        <dbReference type="ARBA" id="ARBA00029391"/>
    </source>
</evidence>
<dbReference type="GeneID" id="105888588"/>
<dbReference type="PROSITE" id="PS00284">
    <property type="entry name" value="SERPIN"/>
    <property type="match status" value="1"/>
</dbReference>
<dbReference type="GO" id="GO:0004867">
    <property type="term" value="F:serine-type endopeptidase inhibitor activity"/>
    <property type="evidence" value="ECO:0007669"/>
    <property type="project" value="InterPro"/>
</dbReference>
<gene>
    <name evidence="19" type="primary">agt</name>
</gene>
<evidence type="ECO:0000313" key="19">
    <source>
        <dbReference type="RefSeq" id="XP_012669781.1"/>
    </source>
</evidence>
<sequence>MREIFFSVLLFSCLALGLGNRVYVHPFSLFALGNVSCEVIQSKEPEQVDVVKATPIGLQDNTEPDIRDLSDSNAMENSTQRKDVLAELQNTLGLRMYKVLTRNQKDSNTLFSPVNVFGTLVTLYLGASKKTAVPYQVLLGINKESSREDCVYLIDGHKVLRTLQEINALIDGPRDELRTLVWSFITQDAEISKDFIGGAQDFSDASYTRSVDFSKAEEAEKKVNNFIQKTSDGDIKQIFQNLSSTTNFLFASSVHFKGNWRTAFQPEATSVQDFRVDEQTTVSIPLMTRTGEYKYLNDKGRKCTVVKLGLSERTYMLLVLPHEGASLQDIENQLQTEVISKWYQNLQEGYLELSLPKFSLTDLTDLKSVLTDMAVEKLLLGSDAQFQRLSNKEKFTVDKVFSKVVFEMSEEGSQVSTKTEDGRVPLKLTVNRPFLFAIVEGNSNAILMLGKIRNPAV</sequence>
<dbReference type="Gene3D" id="2.30.39.10">
    <property type="entry name" value="Alpha-1-antitrypsin, domain 1"/>
    <property type="match status" value="1"/>
</dbReference>
<dbReference type="CTD" id="183"/>
<comment type="function">
    <text evidence="11">Stimulates aldosterone release.</text>
</comment>
<evidence type="ECO:0000256" key="2">
    <source>
        <dbReference type="ARBA" id="ARBA00004613"/>
    </source>
</evidence>
<dbReference type="SUPFAM" id="SSF56574">
    <property type="entry name" value="Serpins"/>
    <property type="match status" value="1"/>
</dbReference>
<dbReference type="SMART" id="SM00093">
    <property type="entry name" value="SERPIN"/>
    <property type="match status" value="1"/>
</dbReference>
<dbReference type="InterPro" id="IPR023795">
    <property type="entry name" value="Serpin_CS"/>
</dbReference>
<dbReference type="InterPro" id="IPR042185">
    <property type="entry name" value="Serpin_sf_2"/>
</dbReference>
<feature type="domain" description="Serpin" evidence="17">
    <location>
        <begin position="94"/>
        <end position="455"/>
    </location>
</feature>
<keyword evidence="7" id="KW-0838">Vasoactive</keyword>
<evidence type="ECO:0000256" key="5">
    <source>
        <dbReference type="ARBA" id="ARBA00022525"/>
    </source>
</evidence>
<feature type="chain" id="PRO_5027886213" description="Angiotensinogen" evidence="16">
    <location>
        <begin position="20"/>
        <end position="457"/>
    </location>
</feature>
<evidence type="ECO:0000256" key="1">
    <source>
        <dbReference type="ARBA" id="ARBA00002747"/>
    </source>
</evidence>
<evidence type="ECO:0000256" key="10">
    <source>
        <dbReference type="ARBA" id="ARBA00023322"/>
    </source>
</evidence>
<evidence type="ECO:0000256" key="8">
    <source>
        <dbReference type="ARBA" id="ARBA00023157"/>
    </source>
</evidence>
<keyword evidence="6 16" id="KW-0732">Signal</keyword>
<dbReference type="GO" id="GO:0042310">
    <property type="term" value="P:vasoconstriction"/>
    <property type="evidence" value="ECO:0007669"/>
    <property type="project" value="UniProtKB-KW"/>
</dbReference>
<evidence type="ECO:0000256" key="15">
    <source>
        <dbReference type="RuleBase" id="RU000411"/>
    </source>
</evidence>
<dbReference type="InterPro" id="IPR023796">
    <property type="entry name" value="Serpin_dom"/>
</dbReference>
<dbReference type="PANTHER" id="PTHR11461">
    <property type="entry name" value="SERINE PROTEASE INHIBITOR, SERPIN"/>
    <property type="match status" value="1"/>
</dbReference>
<reference evidence="19" key="1">
    <citation type="submission" date="2025-08" db="UniProtKB">
        <authorList>
            <consortium name="RefSeq"/>
        </authorList>
    </citation>
    <scope>IDENTIFICATION</scope>
</reference>
<dbReference type="InterPro" id="IPR042178">
    <property type="entry name" value="Serpin_sf_1"/>
</dbReference>
<dbReference type="GO" id="GO:0003081">
    <property type="term" value="P:regulation of systemic arterial blood pressure by renin-angiotensin"/>
    <property type="evidence" value="ECO:0007669"/>
    <property type="project" value="InterPro"/>
</dbReference>
<protein>
    <recommendedName>
        <fullName evidence="4">Angiotensinogen</fullName>
    </recommendedName>
    <alternativeName>
        <fullName evidence="13">Serpin A8</fullName>
    </alternativeName>
</protein>
<comment type="function">
    <text evidence="14">Acts directly on vascular smooth muscle as a potent vasoconstrictor, affects cardiac contractility and heart rate through its action on the sympathetic nervous system, and alters renal sodium and water absorption through its ability to stimulate the zona glomerulosa cells of the adrenal cortex to synthesize and secrete aldosterone. Acts by binding to angiotensin receptors AGTR1 and AGTR2. Also binds the DEAR/FBXW7-AS1 receptor.</text>
</comment>
<dbReference type="OrthoDB" id="7817921at2759"/>
<evidence type="ECO:0000256" key="7">
    <source>
        <dbReference type="ARBA" id="ARBA00022858"/>
    </source>
</evidence>
<evidence type="ECO:0000256" key="14">
    <source>
        <dbReference type="ARBA" id="ARBA00046068"/>
    </source>
</evidence>
<dbReference type="InterPro" id="IPR000215">
    <property type="entry name" value="Serpin_fam"/>
</dbReference>
<keyword evidence="5" id="KW-0964">Secreted</keyword>
<evidence type="ECO:0000259" key="17">
    <source>
        <dbReference type="SMART" id="SM00093"/>
    </source>
</evidence>
<dbReference type="PANTHER" id="PTHR11461:SF13">
    <property type="entry name" value="ANGIOTENSINOGEN"/>
    <property type="match status" value="1"/>
</dbReference>
<feature type="signal peptide" evidence="16">
    <location>
        <begin position="1"/>
        <end position="19"/>
    </location>
</feature>
<proteinExistence type="inferred from homology"/>
<accession>A0A6P3VEZ2</accession>
<evidence type="ECO:0000256" key="3">
    <source>
        <dbReference type="ARBA" id="ARBA00009500"/>
    </source>
</evidence>
<dbReference type="Gene3D" id="3.30.497.10">
    <property type="entry name" value="Antithrombin, subunit I, domain 2"/>
    <property type="match status" value="1"/>
</dbReference>
<name>A0A6P3VEZ2_CLUHA</name>
<dbReference type="Pfam" id="PF00079">
    <property type="entry name" value="Serpin"/>
    <property type="match status" value="1"/>
</dbReference>
<dbReference type="GO" id="GO:0005615">
    <property type="term" value="C:extracellular space"/>
    <property type="evidence" value="ECO:0007669"/>
    <property type="project" value="InterPro"/>
</dbReference>